<evidence type="ECO:0000256" key="3">
    <source>
        <dbReference type="ARBA" id="ARBA00022452"/>
    </source>
</evidence>
<evidence type="ECO:0000256" key="8">
    <source>
        <dbReference type="ARBA" id="ARBA00023136"/>
    </source>
</evidence>
<dbReference type="GO" id="GO:0015288">
    <property type="term" value="F:porin activity"/>
    <property type="evidence" value="ECO:0007669"/>
    <property type="project" value="UniProtKB-KW"/>
</dbReference>
<comment type="subcellular location">
    <subcellularLocation>
        <location evidence="10">Cell outer membrane</location>
        <topology evidence="10">Multi-pass membrane protein</topology>
    </subcellularLocation>
</comment>
<dbReference type="STRING" id="1855383.SAMN05216548_110102"/>
<name>A0A1H9KVG5_9HYPH</name>
<dbReference type="OrthoDB" id="7801681at2"/>
<evidence type="ECO:0000313" key="12">
    <source>
        <dbReference type="Proteomes" id="UP000199647"/>
    </source>
</evidence>
<evidence type="ECO:0000256" key="1">
    <source>
        <dbReference type="ARBA" id="ARBA00009521"/>
    </source>
</evidence>
<comment type="domain">
    <text evidence="10">Consists of 16-stranded beta-barrel sheets, with large surface-exposed loops, that form a transmembrane pore at the center of each barrel. The pore is partially ocluded by a peptide loop that folds into the pore lumen.</text>
</comment>
<dbReference type="GO" id="GO:0006811">
    <property type="term" value="P:monoatomic ion transport"/>
    <property type="evidence" value="ECO:0007669"/>
    <property type="project" value="UniProtKB-KW"/>
</dbReference>
<dbReference type="EMBL" id="FOFG01000010">
    <property type="protein sequence ID" value="SER03174.1"/>
    <property type="molecule type" value="Genomic_DNA"/>
</dbReference>
<proteinExistence type="inferred from homology"/>
<evidence type="ECO:0000256" key="10">
    <source>
        <dbReference type="RuleBase" id="RU364005"/>
    </source>
</evidence>
<keyword evidence="8 10" id="KW-0472">Membrane</keyword>
<comment type="function">
    <text evidence="10">Forms passive diffusion pores that allow small molecular weight hydrophilic materials across the outer membrane.</text>
</comment>
<keyword evidence="6 10" id="KW-0406">Ion transport</keyword>
<sequence>MKLKSLFLGSAAAFAAVTGAHAADLPAAPEPVEYVKVCDAFGAGFFYLPGTETCLKIGGMVRADFNWVESSANSERSQSNYSALARAEINLDARTQTDIGLVRAYVLERMTIGGTDEITNGYNTNPYIVNAFVQISNDAGTFTAGRTASFFDFYGSDMYADIIGNDDPTNESTVGAYTFNFGSGLSATVSVEDSSSVARRVHDLFPLAGQQYPDVVANVRADQAWGSFQIMGALHQVRSSRLFNEDGSYDYGNNDSDLGWAAGAGLKLKVPGTMFALNSQATYGHGATGYVTTGNGGPLSDASFSNGVNGSLDLADSWSVRAGISAQLAPKITATLDGTYASVDYSGSTYDYDTWTAGFQLAWQPIAGLTIGGEVEYENLDRTTAAYGDGDRWGGAIRVQRDF</sequence>
<evidence type="ECO:0000256" key="6">
    <source>
        <dbReference type="ARBA" id="ARBA00023065"/>
    </source>
</evidence>
<protein>
    <recommendedName>
        <fullName evidence="10">Porin</fullName>
    </recommendedName>
</protein>
<evidence type="ECO:0000313" key="11">
    <source>
        <dbReference type="EMBL" id="SER03174.1"/>
    </source>
</evidence>
<feature type="chain" id="PRO_5035488171" description="Porin" evidence="10">
    <location>
        <begin position="23"/>
        <end position="403"/>
    </location>
</feature>
<accession>A0A1H9KVG5</accession>
<dbReference type="GO" id="GO:0046930">
    <property type="term" value="C:pore complex"/>
    <property type="evidence" value="ECO:0007669"/>
    <property type="project" value="UniProtKB-KW"/>
</dbReference>
<keyword evidence="4 10" id="KW-0812">Transmembrane</keyword>
<evidence type="ECO:0000256" key="7">
    <source>
        <dbReference type="ARBA" id="ARBA00023114"/>
    </source>
</evidence>
<evidence type="ECO:0000256" key="2">
    <source>
        <dbReference type="ARBA" id="ARBA00022448"/>
    </source>
</evidence>
<reference evidence="11 12" key="1">
    <citation type="submission" date="2016-10" db="EMBL/GenBank/DDBJ databases">
        <authorList>
            <person name="de Groot N.N."/>
        </authorList>
    </citation>
    <scope>NUCLEOTIDE SEQUENCE [LARGE SCALE GENOMIC DNA]</scope>
    <source>
        <strain evidence="11 12">A52C2</strain>
    </source>
</reference>
<keyword evidence="3 10" id="KW-1134">Transmembrane beta strand</keyword>
<organism evidence="11 12">
    <name type="scientific">Faunimonas pinastri</name>
    <dbReference type="NCBI Taxonomy" id="1855383"/>
    <lineage>
        <taxon>Bacteria</taxon>
        <taxon>Pseudomonadati</taxon>
        <taxon>Pseudomonadota</taxon>
        <taxon>Alphaproteobacteria</taxon>
        <taxon>Hyphomicrobiales</taxon>
        <taxon>Afifellaceae</taxon>
        <taxon>Faunimonas</taxon>
    </lineage>
</organism>
<dbReference type="Proteomes" id="UP000199647">
    <property type="component" value="Unassembled WGS sequence"/>
</dbReference>
<feature type="signal peptide" evidence="10">
    <location>
        <begin position="1"/>
        <end position="22"/>
    </location>
</feature>
<evidence type="ECO:0000256" key="4">
    <source>
        <dbReference type="ARBA" id="ARBA00022692"/>
    </source>
</evidence>
<keyword evidence="5 10" id="KW-0732">Signal</keyword>
<evidence type="ECO:0000256" key="9">
    <source>
        <dbReference type="ARBA" id="ARBA00023237"/>
    </source>
</evidence>
<evidence type="ECO:0000256" key="5">
    <source>
        <dbReference type="ARBA" id="ARBA00022729"/>
    </source>
</evidence>
<dbReference type="InterPro" id="IPR003684">
    <property type="entry name" value="Porin_alphabac"/>
</dbReference>
<keyword evidence="7 10" id="KW-0626">Porin</keyword>
<dbReference type="AlphaFoldDB" id="A0A1H9KVG5"/>
<comment type="similarity">
    <text evidence="1 10">Belongs to the alphaproteobacteria porin family.</text>
</comment>
<dbReference type="RefSeq" id="WP_092497511.1">
    <property type="nucleotide sequence ID" value="NZ_FOFG01000010.1"/>
</dbReference>
<dbReference type="SUPFAM" id="SSF56935">
    <property type="entry name" value="Porins"/>
    <property type="match status" value="1"/>
</dbReference>
<gene>
    <name evidence="11" type="ORF">SAMN05216548_110102</name>
</gene>
<keyword evidence="2 10" id="KW-0813">Transport</keyword>
<dbReference type="GO" id="GO:0009279">
    <property type="term" value="C:cell outer membrane"/>
    <property type="evidence" value="ECO:0007669"/>
    <property type="project" value="UniProtKB-SubCell"/>
</dbReference>
<keyword evidence="9 10" id="KW-0998">Cell outer membrane</keyword>
<keyword evidence="12" id="KW-1185">Reference proteome</keyword>
<dbReference type="Pfam" id="PF02530">
    <property type="entry name" value="Porin_2"/>
    <property type="match status" value="1"/>
</dbReference>